<evidence type="ECO:0000256" key="1">
    <source>
        <dbReference type="ARBA" id="ARBA00004141"/>
    </source>
</evidence>
<dbReference type="Pfam" id="PF00083">
    <property type="entry name" value="Sugar_tr"/>
    <property type="match status" value="2"/>
</dbReference>
<feature type="transmembrane region" description="Helical" evidence="6">
    <location>
        <begin position="424"/>
        <end position="442"/>
    </location>
</feature>
<dbReference type="InterPro" id="IPR036259">
    <property type="entry name" value="MFS_trans_sf"/>
</dbReference>
<dbReference type="Proteomes" id="UP000465221">
    <property type="component" value="Unassembled WGS sequence"/>
</dbReference>
<dbReference type="AlphaFoldDB" id="A0A8H3NLV1"/>
<keyword evidence="3 6" id="KW-1133">Transmembrane helix</keyword>
<dbReference type="SUPFAM" id="SSF103473">
    <property type="entry name" value="MFS general substrate transporter"/>
    <property type="match status" value="2"/>
</dbReference>
<accession>A0A8H3NLV1</accession>
<evidence type="ECO:0000256" key="3">
    <source>
        <dbReference type="ARBA" id="ARBA00022989"/>
    </source>
</evidence>
<reference evidence="7 8" key="1">
    <citation type="submission" date="2020-01" db="EMBL/GenBank/DDBJ databases">
        <title>Draft genome sequence of Aspergillus udagawae IFM 46972.</title>
        <authorList>
            <person name="Takahashi H."/>
            <person name="Yaguchi T."/>
        </authorList>
    </citation>
    <scope>NUCLEOTIDE SEQUENCE [LARGE SCALE GENOMIC DNA]</scope>
    <source>
        <strain evidence="7 8">IFM 46972</strain>
    </source>
</reference>
<comment type="subcellular location">
    <subcellularLocation>
        <location evidence="1">Membrane</location>
        <topology evidence="1">Multi-pass membrane protein</topology>
    </subcellularLocation>
</comment>
<dbReference type="InterPro" id="IPR050360">
    <property type="entry name" value="MFS_Sugar_Transporters"/>
</dbReference>
<evidence type="ECO:0000256" key="2">
    <source>
        <dbReference type="ARBA" id="ARBA00022692"/>
    </source>
</evidence>
<name>A0A8H3NLV1_9EURO</name>
<feature type="transmembrane region" description="Helical" evidence="6">
    <location>
        <begin position="393"/>
        <end position="412"/>
    </location>
</feature>
<sequence>MLHLHVSDQLSINTSLLFSRSKMANTADARIDGVDYSNIDSSQRWRMLKSQKRFFFWCLWVSSGVIMQGFDIVAGGQLAALPEFQKQFGRLQPDGSHIIPAHYLSAWNSIAPACEIASTFIYAPLLEKYGRKPGILVAAAISVAGVLLQQLATDWRVHLAGRGVNGRYCDWYDVHHFAAVDRRDVSAGTSRFLPLLLQYEYCLRTVRYVSHFCGPAYRSRANLCAVPQCLEEAATLMANGNGGSQLLGCISFQVRVPSCSDCRVAHIPAILASGWLFFPESPYWLVRQGKTTQAQDSLRRVYGFKDDAFYNVEVRRMETENNQALAIRSTFAQSSRRTFLGLDLSAEAECFDRMNRKRTLTAIFAASGQQMIGATFVIGYATYFLDLIGVKDYFDASIVLYVVMLLASMAAFPLTEIIGRRTMIVIPQFVLCCMLLLIGILGCVPDHGKASWGIIVFIYIWAIIYQLSIGAVGFVLASEIATVRLRSTTQGLVTITNAAWGLIMQFTIPYMINPDAGNLGGKVGFIFLGTGLIAAIGGWYLYPETKGISFEAMDELYASGTAPRHFAAASEQQRGIPLESKTEPPVHMEDVSV</sequence>
<keyword evidence="4 6" id="KW-0472">Membrane</keyword>
<protein>
    <submittedName>
        <fullName evidence="7">Maltose permease MAL31</fullName>
    </submittedName>
</protein>
<feature type="transmembrane region" description="Helical" evidence="6">
    <location>
        <begin position="454"/>
        <end position="477"/>
    </location>
</feature>
<feature type="compositionally biased region" description="Basic and acidic residues" evidence="5">
    <location>
        <begin position="580"/>
        <end position="593"/>
    </location>
</feature>
<keyword evidence="2 6" id="KW-0812">Transmembrane</keyword>
<feature type="transmembrane region" description="Helical" evidence="6">
    <location>
        <begin position="54"/>
        <end position="74"/>
    </location>
</feature>
<evidence type="ECO:0000256" key="6">
    <source>
        <dbReference type="SAM" id="Phobius"/>
    </source>
</evidence>
<feature type="region of interest" description="Disordered" evidence="5">
    <location>
        <begin position="573"/>
        <end position="593"/>
    </location>
</feature>
<feature type="transmembrane region" description="Helical" evidence="6">
    <location>
        <begin position="489"/>
        <end position="512"/>
    </location>
</feature>
<evidence type="ECO:0000256" key="5">
    <source>
        <dbReference type="SAM" id="MobiDB-lite"/>
    </source>
</evidence>
<evidence type="ECO:0000256" key="4">
    <source>
        <dbReference type="ARBA" id="ARBA00023136"/>
    </source>
</evidence>
<organism evidence="7 8">
    <name type="scientific">Aspergillus udagawae</name>
    <dbReference type="NCBI Taxonomy" id="91492"/>
    <lineage>
        <taxon>Eukaryota</taxon>
        <taxon>Fungi</taxon>
        <taxon>Dikarya</taxon>
        <taxon>Ascomycota</taxon>
        <taxon>Pezizomycotina</taxon>
        <taxon>Eurotiomycetes</taxon>
        <taxon>Eurotiomycetidae</taxon>
        <taxon>Eurotiales</taxon>
        <taxon>Aspergillaceae</taxon>
        <taxon>Aspergillus</taxon>
        <taxon>Aspergillus subgen. Fumigati</taxon>
    </lineage>
</organism>
<evidence type="ECO:0000313" key="7">
    <source>
        <dbReference type="EMBL" id="GFF34483.1"/>
    </source>
</evidence>
<evidence type="ECO:0000313" key="8">
    <source>
        <dbReference type="Proteomes" id="UP000465221"/>
    </source>
</evidence>
<dbReference type="PANTHER" id="PTHR48022">
    <property type="entry name" value="PLASTIDIC GLUCOSE TRANSPORTER 4"/>
    <property type="match status" value="1"/>
</dbReference>
<dbReference type="EMBL" id="BLKC01000023">
    <property type="protein sequence ID" value="GFF34483.1"/>
    <property type="molecule type" value="Genomic_DNA"/>
</dbReference>
<comment type="caution">
    <text evidence="7">The sequence shown here is derived from an EMBL/GenBank/DDBJ whole genome shotgun (WGS) entry which is preliminary data.</text>
</comment>
<dbReference type="PANTHER" id="PTHR48022:SF15">
    <property type="entry name" value="ALPHA-GLUCOSIDE TRANSPORTER, PUTATIVE (AFU_ORTHOLOGUE AFUA_5G00500)-RELATED"/>
    <property type="match status" value="1"/>
</dbReference>
<dbReference type="GO" id="GO:0016020">
    <property type="term" value="C:membrane"/>
    <property type="evidence" value="ECO:0007669"/>
    <property type="project" value="UniProtKB-SubCell"/>
</dbReference>
<dbReference type="GO" id="GO:0005351">
    <property type="term" value="F:carbohydrate:proton symporter activity"/>
    <property type="evidence" value="ECO:0007669"/>
    <property type="project" value="TreeGrafter"/>
</dbReference>
<feature type="transmembrane region" description="Helical" evidence="6">
    <location>
        <begin position="360"/>
        <end position="381"/>
    </location>
</feature>
<gene>
    <name evidence="7" type="ORF">IFM46972_04246</name>
</gene>
<proteinExistence type="predicted"/>
<dbReference type="Gene3D" id="1.20.1250.20">
    <property type="entry name" value="MFS general substrate transporter like domains"/>
    <property type="match status" value="2"/>
</dbReference>
<dbReference type="InterPro" id="IPR005828">
    <property type="entry name" value="MFS_sugar_transport-like"/>
</dbReference>
<feature type="transmembrane region" description="Helical" evidence="6">
    <location>
        <begin position="524"/>
        <end position="542"/>
    </location>
</feature>